<reference evidence="3 4" key="1">
    <citation type="submission" date="2020-08" db="EMBL/GenBank/DDBJ databases">
        <title>Sequencing the genomes of 1000 actinobacteria strains.</title>
        <authorList>
            <person name="Klenk H.-P."/>
        </authorList>
    </citation>
    <scope>NUCLEOTIDE SEQUENCE [LARGE SCALE GENOMIC DNA]</scope>
    <source>
        <strain evidence="3 4">DSM 41654</strain>
    </source>
</reference>
<keyword evidence="3" id="KW-0645">Protease</keyword>
<dbReference type="InterPro" id="IPR050491">
    <property type="entry name" value="AmpC-like"/>
</dbReference>
<keyword evidence="3" id="KW-0121">Carboxypeptidase</keyword>
<feature type="chain" id="PRO_5030861106" evidence="1">
    <location>
        <begin position="29"/>
        <end position="416"/>
    </location>
</feature>
<evidence type="ECO:0000259" key="2">
    <source>
        <dbReference type="Pfam" id="PF00144"/>
    </source>
</evidence>
<dbReference type="InterPro" id="IPR001466">
    <property type="entry name" value="Beta-lactam-related"/>
</dbReference>
<dbReference type="InterPro" id="IPR012338">
    <property type="entry name" value="Beta-lactam/transpept-like"/>
</dbReference>
<feature type="signal peptide" evidence="1">
    <location>
        <begin position="1"/>
        <end position="28"/>
    </location>
</feature>
<dbReference type="RefSeq" id="WP_246561616.1">
    <property type="nucleotide sequence ID" value="NZ_JACHJV010000002.1"/>
</dbReference>
<dbReference type="SUPFAM" id="SSF56601">
    <property type="entry name" value="beta-lactamase/transpeptidase-like"/>
    <property type="match status" value="1"/>
</dbReference>
<dbReference type="AlphaFoldDB" id="A0A7W7RAG3"/>
<dbReference type="GO" id="GO:0009002">
    <property type="term" value="F:serine-type D-Ala-D-Ala carboxypeptidase activity"/>
    <property type="evidence" value="ECO:0007669"/>
    <property type="project" value="UniProtKB-EC"/>
</dbReference>
<dbReference type="PANTHER" id="PTHR46825:SF7">
    <property type="entry name" value="D-ALANYL-D-ALANINE CARBOXYPEPTIDASE"/>
    <property type="match status" value="1"/>
</dbReference>
<organism evidence="3 4">
    <name type="scientific">Kitasatospora kifunensis</name>
    <name type="common">Streptomyces kifunensis</name>
    <dbReference type="NCBI Taxonomy" id="58351"/>
    <lineage>
        <taxon>Bacteria</taxon>
        <taxon>Bacillati</taxon>
        <taxon>Actinomycetota</taxon>
        <taxon>Actinomycetes</taxon>
        <taxon>Kitasatosporales</taxon>
        <taxon>Streptomycetaceae</taxon>
        <taxon>Kitasatospora</taxon>
    </lineage>
</organism>
<dbReference type="Pfam" id="PF00144">
    <property type="entry name" value="Beta-lactamase"/>
    <property type="match status" value="1"/>
</dbReference>
<evidence type="ECO:0000313" key="3">
    <source>
        <dbReference type="EMBL" id="MBB4927731.1"/>
    </source>
</evidence>
<keyword evidence="1" id="KW-0732">Signal</keyword>
<comment type="caution">
    <text evidence="3">The sequence shown here is derived from an EMBL/GenBank/DDBJ whole genome shotgun (WGS) entry which is preliminary data.</text>
</comment>
<keyword evidence="4" id="KW-1185">Reference proteome</keyword>
<feature type="domain" description="Beta-lactamase-related" evidence="2">
    <location>
        <begin position="62"/>
        <end position="380"/>
    </location>
</feature>
<dbReference type="Gene3D" id="3.40.710.10">
    <property type="entry name" value="DD-peptidase/beta-lactamase superfamily"/>
    <property type="match status" value="1"/>
</dbReference>
<evidence type="ECO:0000313" key="4">
    <source>
        <dbReference type="Proteomes" id="UP000540506"/>
    </source>
</evidence>
<dbReference type="PANTHER" id="PTHR46825">
    <property type="entry name" value="D-ALANYL-D-ALANINE-CARBOXYPEPTIDASE/ENDOPEPTIDASE AMPH"/>
    <property type="match status" value="1"/>
</dbReference>
<proteinExistence type="predicted"/>
<dbReference type="EMBL" id="JACHJV010000002">
    <property type="protein sequence ID" value="MBB4927731.1"/>
    <property type="molecule type" value="Genomic_DNA"/>
</dbReference>
<sequence>MNALKRRLAPLALATAALATAMAVPAAAAVPNTATPNPATPNSTTLNTAALDAAVALQPSDHTAGQVARVSTPDQVWQGSSTNAFTGRGISPDAHFHIGSMSKTFVAVVLLQLEAEHQVDLDQTVQYYLPNTLPASYPAITVRQLLDHTSGLPAMSFGVPNPTVDQVLDERLDYFTFDDIIKASLFPADGSTPPLHFTPGTKQEYSSLGYRVAGAVIERVTGRSFSEEVTARVLHPLHLDQTSAPAGKLRVPRPALHGYVTDSTGQSVDVTEQGDDSGAMISTTADLDHFVSALYSGQLLAPAQQDELFALPHDGDGKPVPYVDGSDCNTGPAQGQACYGVGLKTITLPNGTTMWGKTGHDLGYAGGFFATRDLSLRVVYDAGTATSDSPGTPAVANRLIAAVLSPSPQQPSATDH</sequence>
<name>A0A7W7RAG3_KITKI</name>
<evidence type="ECO:0000256" key="1">
    <source>
        <dbReference type="SAM" id="SignalP"/>
    </source>
</evidence>
<accession>A0A7W7RAG3</accession>
<protein>
    <submittedName>
        <fullName evidence="3">D-alanyl-D-alanine carboxypeptidase</fullName>
        <ecNumber evidence="3">3.4.16.4</ecNumber>
    </submittedName>
</protein>
<keyword evidence="3" id="KW-0378">Hydrolase</keyword>
<dbReference type="EC" id="3.4.16.4" evidence="3"/>
<dbReference type="Proteomes" id="UP000540506">
    <property type="component" value="Unassembled WGS sequence"/>
</dbReference>
<gene>
    <name evidence="3" type="ORF">FHR34_006826</name>
</gene>